<evidence type="ECO:0000313" key="3">
    <source>
        <dbReference type="EMBL" id="ATB26633.1"/>
    </source>
</evidence>
<keyword evidence="4" id="KW-1185">Reference proteome</keyword>
<name>A0A250I628_9BACT</name>
<protein>
    <recommendedName>
        <fullName evidence="5">PilC beta-propeller domain-containing protein</fullName>
    </recommendedName>
</protein>
<organism evidence="3 4">
    <name type="scientific">Melittangium boletus DSM 14713</name>
    <dbReference type="NCBI Taxonomy" id="1294270"/>
    <lineage>
        <taxon>Bacteria</taxon>
        <taxon>Pseudomonadati</taxon>
        <taxon>Myxococcota</taxon>
        <taxon>Myxococcia</taxon>
        <taxon>Myxococcales</taxon>
        <taxon>Cystobacterineae</taxon>
        <taxon>Archangiaceae</taxon>
        <taxon>Melittangium</taxon>
    </lineage>
</organism>
<evidence type="ECO:0000313" key="4">
    <source>
        <dbReference type="Proteomes" id="UP000217289"/>
    </source>
</evidence>
<evidence type="ECO:0000256" key="2">
    <source>
        <dbReference type="SAM" id="SignalP"/>
    </source>
</evidence>
<dbReference type="Gene3D" id="2.130.10.10">
    <property type="entry name" value="YVTN repeat-like/Quinoprotein amine dehydrogenase"/>
    <property type="match status" value="1"/>
</dbReference>
<feature type="compositionally biased region" description="Polar residues" evidence="1">
    <location>
        <begin position="879"/>
        <end position="889"/>
    </location>
</feature>
<evidence type="ECO:0008006" key="5">
    <source>
        <dbReference type="Google" id="ProtNLM"/>
    </source>
</evidence>
<dbReference type="SUPFAM" id="SSF50998">
    <property type="entry name" value="Quinoprotein alcohol dehydrogenase-like"/>
    <property type="match status" value="1"/>
</dbReference>
<dbReference type="InterPro" id="IPR011047">
    <property type="entry name" value="Quinoprotein_ADH-like_sf"/>
</dbReference>
<dbReference type="Proteomes" id="UP000217289">
    <property type="component" value="Chromosome"/>
</dbReference>
<feature type="region of interest" description="Disordered" evidence="1">
    <location>
        <begin position="879"/>
        <end position="921"/>
    </location>
</feature>
<evidence type="ECO:0000256" key="1">
    <source>
        <dbReference type="SAM" id="MobiDB-lite"/>
    </source>
</evidence>
<proteinExistence type="predicted"/>
<dbReference type="RefSeq" id="WP_095975544.1">
    <property type="nucleotide sequence ID" value="NZ_CP022163.1"/>
</dbReference>
<reference evidence="3 4" key="1">
    <citation type="submission" date="2017-06" db="EMBL/GenBank/DDBJ databases">
        <authorList>
            <person name="Kim H.J."/>
            <person name="Triplett B.A."/>
        </authorList>
    </citation>
    <scope>NUCLEOTIDE SEQUENCE [LARGE SCALE GENOMIC DNA]</scope>
    <source>
        <strain evidence="3 4">DSM 14713</strain>
    </source>
</reference>
<dbReference type="EMBL" id="CP022163">
    <property type="protein sequence ID" value="ATB26633.1"/>
    <property type="molecule type" value="Genomic_DNA"/>
</dbReference>
<feature type="signal peptide" evidence="2">
    <location>
        <begin position="1"/>
        <end position="23"/>
    </location>
</feature>
<accession>A0A250I628</accession>
<dbReference type="OrthoDB" id="7156875at2"/>
<keyword evidence="2" id="KW-0732">Signal</keyword>
<gene>
    <name evidence="3" type="ORF">MEBOL_000061</name>
</gene>
<feature type="chain" id="PRO_5012806554" description="PilC beta-propeller domain-containing protein" evidence="2">
    <location>
        <begin position="24"/>
        <end position="1273"/>
    </location>
</feature>
<sequence>MKALRIRSLAVLCLLAVPLTAGATDVRFEQGSLIIPEQMAYQSRCGAVASYGLVYRLLQQKVTIYWAVEPSKTSHHRCKNKSEDKRYIDGCDFAVEKETGRPVSLLKNSTGVFTDDFDTFSTSGNPNSTGEGAFKVNKDQTRLRYMGGPFIIDATEAAKAVNLIKTHADFALFRGAEGGATCNPGTYFNVRVHRANNAFVAPIARIMNEVPPPIALVRGRNTSNAGSVEILRAYLTNAGLNFSGAEGTFEKHGKIFDVLDQDNELVSSPAYPNSKLNYAPDPTAPNKTYYKVMWSPHWQGDTSNSTKRANLKSALKNIAHFVDNGNSIFNECASIETYESSYKPNNSVRELYQDNEPTRFMTGGNAVTGLQTLDAGELINPNGFAVNGQDCSDPGRKGDCFSYTNYGDLFSQKGDYELTVASTSTVEAFRPRTGQKYNEGTVRMISTESTSSAKHGWDLYVSRQKDNNKQKGNVIYLAGHTFAQLAGGNRIVLNTLLNLAYKPESLETSRSEPVADITYKPGTTTVDKVRVLAGTYLHTPPQALFPERINFRTEKAADWVFPYIEGRFRSYVAQDIETDRQGFGKNAEWEASVLVPAPGDRTVFTVLGTNQEGLKRVPFTLSQVVNGSCLDDKTAKTGKIAGVCDLQEAIGLDLNSSGTSVLDPNNTGKIDPAVAASVVTSLNHMSQHFLQRVRGFCVAHEKDDGTPYDEMSPTVNQCDNRQFGEVRSTLGGLDHASAAVVGASRYITTPRIEVAYIGGLDGQLHAIYLRGDQPGFSKPKPGTELWAFIPKGQLSRLSTNNARVDVSPSVSDVYADYEDINGDGVLSGDDERSTGRFRWRTVLVSGSGRLGGELFALDVTDPTKPLVLWDVLSASDNFDSSKVSENTSPKWRDTWTDGAPNPPPNYNDPTKPTKRTGPYNFKDLGDTLTVNLVPVRRGNRPSYQVVVATNGATSGAQQLQVFALDAGTGKKLWQWERPYGENTSNSVPGGTSTLDVDGDGSMDRVYVGDMEGRVWELSAHTGANLNYFTAGGSPVSYPLFATQNALHPVTTVPAIMRLPYSFDTGSVFAQLGVGSKAAGKLGLVFGTAGVDWVLTKTDDKGNPIPVKGRVYVAASLPEDLNIRDVLSYDKITPVPFDLRGPLADRGTTKAGSVTFQSLQENERAVGSPKIVGSKIVLTTAYGTTEGDPFATNMQGRTHVLDMNTTAADTVVSEAGKSAAGALVLPDGSLITQTMVGIQRTEPNTVTVPEAGVAGKRTPVRIGSWLDLGRALAE</sequence>
<dbReference type="AlphaFoldDB" id="A0A250I628"/>
<dbReference type="KEGG" id="mbd:MEBOL_000061"/>
<dbReference type="InterPro" id="IPR015943">
    <property type="entry name" value="WD40/YVTN_repeat-like_dom_sf"/>
</dbReference>